<feature type="binding site" evidence="3">
    <location>
        <position position="95"/>
    </location>
    <ligand>
        <name>Zn(2+)</name>
        <dbReference type="ChEBI" id="CHEBI:29105"/>
        <label>1</label>
    </ligand>
</feature>
<comment type="cofactor">
    <cofactor evidence="3">
        <name>Zn(2+)</name>
        <dbReference type="ChEBI" id="CHEBI:29105"/>
    </cofactor>
    <text evidence="3">Binds 2 Zn(2+) ions per subunit.</text>
</comment>
<dbReference type="OrthoDB" id="9808195at2"/>
<dbReference type="AlphaFoldDB" id="A0A7C8GU83"/>
<comment type="similarity">
    <text evidence="1">Belongs to the peptidase M20 family.</text>
</comment>
<evidence type="ECO:0000256" key="1">
    <source>
        <dbReference type="ARBA" id="ARBA00006153"/>
    </source>
</evidence>
<dbReference type="EMBL" id="WEID01000024">
    <property type="protein sequence ID" value="KAB8138227.1"/>
    <property type="molecule type" value="Genomic_DNA"/>
</dbReference>
<dbReference type="Pfam" id="PF01546">
    <property type="entry name" value="Peptidase_M20"/>
    <property type="match status" value="1"/>
</dbReference>
<feature type="binding site" evidence="4">
    <location>
        <position position="229"/>
    </location>
    <ligand>
        <name>allantoate</name>
        <dbReference type="ChEBI" id="CHEBI:17536"/>
    </ligand>
</feature>
<keyword evidence="3" id="KW-0479">Metal-binding</keyword>
<proteinExistence type="inferred from homology"/>
<feature type="binding site" evidence="3">
    <location>
        <position position="141"/>
    </location>
    <ligand>
        <name>Zn(2+)</name>
        <dbReference type="ChEBI" id="CHEBI:29105"/>
        <label>2</label>
    </ligand>
</feature>
<comment type="caution">
    <text evidence="5">The sequence shown here is derived from an EMBL/GenBank/DDBJ whole genome shotgun (WGS) entry which is preliminary data.</text>
</comment>
<dbReference type="InterPro" id="IPR010158">
    <property type="entry name" value="Amidase_Cbmase"/>
</dbReference>
<dbReference type="SUPFAM" id="SSF55031">
    <property type="entry name" value="Bacterial exopeptidase dimerisation domain"/>
    <property type="match status" value="1"/>
</dbReference>
<name>A0A7C8GU83_9BACI</name>
<evidence type="ECO:0000313" key="6">
    <source>
        <dbReference type="Proteomes" id="UP000480246"/>
    </source>
</evidence>
<dbReference type="PIRSF" id="PIRSF001235">
    <property type="entry name" value="Amidase_carbamoylase"/>
    <property type="match status" value="1"/>
</dbReference>
<dbReference type="CDD" id="cd03884">
    <property type="entry name" value="M20_bAS"/>
    <property type="match status" value="1"/>
</dbReference>
<feature type="binding site" evidence="4">
    <location>
        <position position="289"/>
    </location>
    <ligand>
        <name>allantoate</name>
        <dbReference type="ChEBI" id="CHEBI:17536"/>
    </ligand>
</feature>
<dbReference type="GO" id="GO:0047652">
    <property type="term" value="F:allantoate deiminase activity"/>
    <property type="evidence" value="ECO:0007669"/>
    <property type="project" value="UniProtKB-EC"/>
</dbReference>
<dbReference type="InterPro" id="IPR002933">
    <property type="entry name" value="Peptidase_M20"/>
</dbReference>
<protein>
    <submittedName>
        <fullName evidence="5">Allantoate deiminase</fullName>
        <ecNumber evidence="5">3.5.3.9</ecNumber>
    </submittedName>
</protein>
<dbReference type="PANTHER" id="PTHR32494:SF5">
    <property type="entry name" value="ALLANTOATE AMIDOHYDROLASE"/>
    <property type="match status" value="1"/>
</dbReference>
<dbReference type="SUPFAM" id="SSF53187">
    <property type="entry name" value="Zn-dependent exopeptidases"/>
    <property type="match status" value="1"/>
</dbReference>
<dbReference type="Proteomes" id="UP000480246">
    <property type="component" value="Unassembled WGS sequence"/>
</dbReference>
<feature type="binding site" evidence="3">
    <location>
        <position position="106"/>
    </location>
    <ligand>
        <name>Zn(2+)</name>
        <dbReference type="ChEBI" id="CHEBI:29105"/>
        <label>2</label>
    </ligand>
</feature>
<feature type="binding site" evidence="3">
    <location>
        <position position="204"/>
    </location>
    <ligand>
        <name>Zn(2+)</name>
        <dbReference type="ChEBI" id="CHEBI:29105"/>
        <label>1</label>
    </ligand>
</feature>
<organism evidence="5 6">
    <name type="scientific">Gracilibacillus oryzae</name>
    <dbReference type="NCBI Taxonomy" id="1672701"/>
    <lineage>
        <taxon>Bacteria</taxon>
        <taxon>Bacillati</taxon>
        <taxon>Bacillota</taxon>
        <taxon>Bacilli</taxon>
        <taxon>Bacillales</taxon>
        <taxon>Bacillaceae</taxon>
        <taxon>Gracilibacillus</taxon>
    </lineage>
</organism>
<dbReference type="GO" id="GO:0046872">
    <property type="term" value="F:metal ion binding"/>
    <property type="evidence" value="ECO:0007669"/>
    <property type="project" value="UniProtKB-KW"/>
</dbReference>
<dbReference type="InterPro" id="IPR036264">
    <property type="entry name" value="Bact_exopeptidase_dim_dom"/>
</dbReference>
<evidence type="ECO:0000256" key="2">
    <source>
        <dbReference type="ARBA" id="ARBA00022801"/>
    </source>
</evidence>
<keyword evidence="6" id="KW-1185">Reference proteome</keyword>
<dbReference type="NCBIfam" id="NF006771">
    <property type="entry name" value="PRK09290.1-5"/>
    <property type="match status" value="1"/>
</dbReference>
<keyword evidence="3" id="KW-0862">Zinc</keyword>
<sequence>MNKNGGERALTITTKNSPFSIEDTEPLLPWLSSFGQSEGGGVSRLLYTPSWLEAQLALKQKMEQSGLHTYFDSVGNLFGRLEGKQDTVTILTGSHIDSVINGGKYDGTYGIIASFLAAQLVYQKYGKPKKNIEVVSLCEEEGSRFPLTFWGSGNITGKYSITDANNIHDANSVSLRTAMNEADFNPEHYQSPVRKDLEAFIELHVEQGIILDRTRTSLGIVDSIVGQRRFTVQISGESNHAGTTPMSYRKDSLYFASKYIYFLTNKAMKLDQDLVITAGKMNVMPNTPNVIPGNAEFTLDIRHHDEAVLETFCNEARHTLDQMAKELTMCAKMSKWLDIKPVPMNTPLTALATKIAKEQQISYRKLMSGAGHDAQVFGEYCPTALLFVPSKDGISHSPKEFTNKADLENGVRILTEFLYQLAY</sequence>
<accession>A0A7C8GU83</accession>
<feature type="binding site" evidence="4">
    <location>
        <position position="302"/>
    </location>
    <ligand>
        <name>allantoate</name>
        <dbReference type="ChEBI" id="CHEBI:17536"/>
    </ligand>
</feature>
<dbReference type="Gene3D" id="3.30.70.360">
    <property type="match status" value="1"/>
</dbReference>
<feature type="binding site" evidence="3">
    <location>
        <position position="106"/>
    </location>
    <ligand>
        <name>Zn(2+)</name>
        <dbReference type="ChEBI" id="CHEBI:29105"/>
        <label>1</label>
    </ligand>
</feature>
<gene>
    <name evidence="5" type="primary">allC</name>
    <name evidence="5" type="ORF">F9U64_05890</name>
</gene>
<evidence type="ECO:0000313" key="5">
    <source>
        <dbReference type="EMBL" id="KAB8138227.1"/>
    </source>
</evidence>
<reference evidence="5 6" key="1">
    <citation type="submission" date="2019-10" db="EMBL/GenBank/DDBJ databases">
        <title>Gracilibacillus sp. nov. isolated from rice seeds.</title>
        <authorList>
            <person name="He S."/>
        </authorList>
    </citation>
    <scope>NUCLEOTIDE SEQUENCE [LARGE SCALE GENOMIC DNA]</scope>
    <source>
        <strain evidence="5 6">TD8</strain>
    </source>
</reference>
<keyword evidence="2 5" id="KW-0378">Hydrolase</keyword>
<dbReference type="EC" id="3.5.3.9" evidence="5"/>
<dbReference type="Gene3D" id="3.40.630.10">
    <property type="entry name" value="Zn peptidases"/>
    <property type="match status" value="1"/>
</dbReference>
<evidence type="ECO:0000256" key="3">
    <source>
        <dbReference type="PIRSR" id="PIRSR001235-1"/>
    </source>
</evidence>
<evidence type="ECO:0000256" key="4">
    <source>
        <dbReference type="PIRSR" id="PIRSR001235-2"/>
    </source>
</evidence>
<dbReference type="NCBIfam" id="NF006768">
    <property type="entry name" value="PRK09290.1-1"/>
    <property type="match status" value="1"/>
</dbReference>
<feature type="binding site" evidence="3">
    <location>
        <position position="396"/>
    </location>
    <ligand>
        <name>Zn(2+)</name>
        <dbReference type="ChEBI" id="CHEBI:29105"/>
        <label>2</label>
    </ligand>
</feature>
<dbReference type="NCBIfam" id="TIGR01879">
    <property type="entry name" value="hydantase"/>
    <property type="match status" value="1"/>
</dbReference>
<dbReference type="PANTHER" id="PTHR32494">
    <property type="entry name" value="ALLANTOATE DEIMINASE-RELATED"/>
    <property type="match status" value="1"/>
</dbReference>